<proteinExistence type="predicted"/>
<comment type="caution">
    <text evidence="2">The sequence shown here is derived from an EMBL/GenBank/DDBJ whole genome shotgun (WGS) entry which is preliminary data.</text>
</comment>
<evidence type="ECO:0000313" key="2">
    <source>
        <dbReference type="EMBL" id="GFR67622.1"/>
    </source>
</evidence>
<dbReference type="Proteomes" id="UP000762676">
    <property type="component" value="Unassembled WGS sequence"/>
</dbReference>
<evidence type="ECO:0000256" key="1">
    <source>
        <dbReference type="SAM" id="MobiDB-lite"/>
    </source>
</evidence>
<dbReference type="EMBL" id="BMAT01007608">
    <property type="protein sequence ID" value="GFR67622.1"/>
    <property type="molecule type" value="Genomic_DNA"/>
</dbReference>
<keyword evidence="3" id="KW-1185">Reference proteome</keyword>
<feature type="compositionally biased region" description="Low complexity" evidence="1">
    <location>
        <begin position="90"/>
        <end position="99"/>
    </location>
</feature>
<feature type="compositionally biased region" description="Gly residues" evidence="1">
    <location>
        <begin position="7"/>
        <end position="17"/>
    </location>
</feature>
<accession>A0AAV4F315</accession>
<protein>
    <submittedName>
        <fullName evidence="2">Uncharacterized protein</fullName>
    </submittedName>
</protein>
<reference evidence="2 3" key="1">
    <citation type="journal article" date="2021" name="Elife">
        <title>Chloroplast acquisition without the gene transfer in kleptoplastic sea slugs, Plakobranchus ocellatus.</title>
        <authorList>
            <person name="Maeda T."/>
            <person name="Takahashi S."/>
            <person name="Yoshida T."/>
            <person name="Shimamura S."/>
            <person name="Takaki Y."/>
            <person name="Nagai Y."/>
            <person name="Toyoda A."/>
            <person name="Suzuki Y."/>
            <person name="Arimoto A."/>
            <person name="Ishii H."/>
            <person name="Satoh N."/>
            <person name="Nishiyama T."/>
            <person name="Hasebe M."/>
            <person name="Maruyama T."/>
            <person name="Minagawa J."/>
            <person name="Obokata J."/>
            <person name="Shigenobu S."/>
        </authorList>
    </citation>
    <scope>NUCLEOTIDE SEQUENCE [LARGE SCALE GENOMIC DNA]</scope>
</reference>
<feature type="compositionally biased region" description="Polar residues" evidence="1">
    <location>
        <begin position="59"/>
        <end position="89"/>
    </location>
</feature>
<dbReference type="AlphaFoldDB" id="A0AAV4F315"/>
<name>A0AAV4F315_9GAST</name>
<feature type="region of interest" description="Disordered" evidence="1">
    <location>
        <begin position="1"/>
        <end position="151"/>
    </location>
</feature>
<sequence length="237" mass="25416">MSSTSGGKAGGSGGFRHGGSKTQVWEDSPHTLTEFGALSSDMKPSGNFLTRLWRRNKENSPNQTTISPAGSVSGLDTNAVEVSTKAQPLSSNGSSSVSGPDKVHPAPEGSGMARPESLSSLQDSTSVEGSGLPKFEGSEEVLESQVSQRPQHRTLTSVLNRLGSILDQRSTGIGALLEQVGDGRRYEMEVCSIDTTLSLVRLGNVDLNSRKFRGQVRPIVYSDTNKANELWRQRKRV</sequence>
<gene>
    <name evidence="2" type="ORF">ElyMa_003710700</name>
</gene>
<feature type="compositionally biased region" description="Polar residues" evidence="1">
    <location>
        <begin position="117"/>
        <end position="128"/>
    </location>
</feature>
<evidence type="ECO:0000313" key="3">
    <source>
        <dbReference type="Proteomes" id="UP000762676"/>
    </source>
</evidence>
<organism evidence="2 3">
    <name type="scientific">Elysia marginata</name>
    <dbReference type="NCBI Taxonomy" id="1093978"/>
    <lineage>
        <taxon>Eukaryota</taxon>
        <taxon>Metazoa</taxon>
        <taxon>Spiralia</taxon>
        <taxon>Lophotrochozoa</taxon>
        <taxon>Mollusca</taxon>
        <taxon>Gastropoda</taxon>
        <taxon>Heterobranchia</taxon>
        <taxon>Euthyneura</taxon>
        <taxon>Panpulmonata</taxon>
        <taxon>Sacoglossa</taxon>
        <taxon>Placobranchoidea</taxon>
        <taxon>Plakobranchidae</taxon>
        <taxon>Elysia</taxon>
    </lineage>
</organism>